<dbReference type="SUPFAM" id="SSF111364">
    <property type="entry name" value="Tsx-like channel"/>
    <property type="match status" value="1"/>
</dbReference>
<dbReference type="Pfam" id="PF03502">
    <property type="entry name" value="Channel_Tsx"/>
    <property type="match status" value="1"/>
</dbReference>
<keyword evidence="2" id="KW-0732">Signal</keyword>
<accession>A0A437R5H5</accession>
<evidence type="ECO:0000256" key="2">
    <source>
        <dbReference type="SAM" id="SignalP"/>
    </source>
</evidence>
<feature type="chain" id="PRO_5019542043" evidence="2">
    <location>
        <begin position="20"/>
        <end position="240"/>
    </location>
</feature>
<dbReference type="InterPro" id="IPR018013">
    <property type="entry name" value="Channel_Tsx-like"/>
</dbReference>
<dbReference type="GO" id="GO:0009279">
    <property type="term" value="C:cell outer membrane"/>
    <property type="evidence" value="ECO:0007669"/>
    <property type="project" value="InterPro"/>
</dbReference>
<evidence type="ECO:0000313" key="4">
    <source>
        <dbReference type="Proteomes" id="UP000283077"/>
    </source>
</evidence>
<dbReference type="Gene3D" id="2.40.230.20">
    <property type="entry name" value="Nucleoside-specific channel-forming protein, Tsx-like"/>
    <property type="match status" value="1"/>
</dbReference>
<proteinExistence type="inferred from homology"/>
<comment type="similarity">
    <text evidence="1">Belongs to the nucleoside-specific channel-forming outer membrane porin (Tsx) (TC 1.B.10) family.</text>
</comment>
<feature type="signal peptide" evidence="2">
    <location>
        <begin position="1"/>
        <end position="19"/>
    </location>
</feature>
<evidence type="ECO:0000256" key="1">
    <source>
        <dbReference type="ARBA" id="ARBA00008728"/>
    </source>
</evidence>
<dbReference type="Proteomes" id="UP000283077">
    <property type="component" value="Unassembled WGS sequence"/>
</dbReference>
<protein>
    <submittedName>
        <fullName evidence="3">Nucleoside-binding protein</fullName>
    </submittedName>
</protein>
<gene>
    <name evidence="3" type="ORF">EOE67_02015</name>
</gene>
<keyword evidence="4" id="KW-1185">Reference proteome</keyword>
<dbReference type="OrthoDB" id="104801at2"/>
<name>A0A437R5H5_9GAMM</name>
<organism evidence="3 4">
    <name type="scientific">Rheinheimera riviphila</name>
    <dbReference type="NCBI Taxonomy" id="1834037"/>
    <lineage>
        <taxon>Bacteria</taxon>
        <taxon>Pseudomonadati</taxon>
        <taxon>Pseudomonadota</taxon>
        <taxon>Gammaproteobacteria</taxon>
        <taxon>Chromatiales</taxon>
        <taxon>Chromatiaceae</taxon>
        <taxon>Rheinheimera</taxon>
    </lineage>
</organism>
<evidence type="ECO:0000313" key="3">
    <source>
        <dbReference type="EMBL" id="RVU41985.1"/>
    </source>
</evidence>
<dbReference type="RefSeq" id="WP_127697362.1">
    <property type="nucleotide sequence ID" value="NZ_SACS01000001.1"/>
</dbReference>
<dbReference type="EMBL" id="SACS01000001">
    <property type="protein sequence ID" value="RVU41985.1"/>
    <property type="molecule type" value="Genomic_DNA"/>
</dbReference>
<dbReference type="InterPro" id="IPR036777">
    <property type="entry name" value="Channel_Tsx-like_sf"/>
</dbReference>
<reference evidence="3 4" key="1">
    <citation type="submission" date="2019-01" db="EMBL/GenBank/DDBJ databases">
        <authorList>
            <person name="Chen W.-M."/>
        </authorList>
    </citation>
    <scope>NUCLEOTIDE SEQUENCE [LARGE SCALE GENOMIC DNA]</scope>
    <source>
        <strain evidence="3 4">KYPC3</strain>
    </source>
</reference>
<dbReference type="AlphaFoldDB" id="A0A437R5H5"/>
<sequence>MKTTMLWSLLAGCCFNSHAAVNWQQASLTYLYGTEYRIGDPKRHVLTLEHAANTSWGDSFLFIDHSVSSRKDHLSYGEWSPRLSLGKNTSWQLAGGLFKDVLLAGTIEQGERFTNFLYGVGLDLAIPGMKFTQLNVYRRQNDIGANNYQATLAWALPLQFGAQAALYDGFIDYSSAHGEKATSVNFTSQLKFPIQHWLGVQDQVYLGTEINLWRNKYHIPNSAAVKSNEVNVNFLLKWLF</sequence>
<comment type="caution">
    <text evidence="3">The sequence shown here is derived from an EMBL/GenBank/DDBJ whole genome shotgun (WGS) entry which is preliminary data.</text>
</comment>